<comment type="caution">
    <text evidence="3">The sequence shown here is derived from an EMBL/GenBank/DDBJ whole genome shotgun (WGS) entry which is preliminary data.</text>
</comment>
<feature type="transmembrane region" description="Helical" evidence="1">
    <location>
        <begin position="20"/>
        <end position="37"/>
    </location>
</feature>
<accession>A0A426TYT8</accession>
<feature type="transmembrane region" description="Helical" evidence="1">
    <location>
        <begin position="294"/>
        <end position="313"/>
    </location>
</feature>
<dbReference type="Pfam" id="PF02517">
    <property type="entry name" value="Rce1-like"/>
    <property type="match status" value="1"/>
</dbReference>
<proteinExistence type="predicted"/>
<gene>
    <name evidence="3" type="ORF">EI684_11915</name>
</gene>
<feature type="transmembrane region" description="Helical" evidence="1">
    <location>
        <begin position="82"/>
        <end position="99"/>
    </location>
</feature>
<dbReference type="Proteomes" id="UP000280307">
    <property type="component" value="Unassembled WGS sequence"/>
</dbReference>
<organism evidence="3 4">
    <name type="scientific">Candidatus Viridilinea halotolerans</name>
    <dbReference type="NCBI Taxonomy" id="2491704"/>
    <lineage>
        <taxon>Bacteria</taxon>
        <taxon>Bacillati</taxon>
        <taxon>Chloroflexota</taxon>
        <taxon>Chloroflexia</taxon>
        <taxon>Chloroflexales</taxon>
        <taxon>Chloroflexineae</taxon>
        <taxon>Oscillochloridaceae</taxon>
        <taxon>Candidatus Viridilinea</taxon>
    </lineage>
</organism>
<name>A0A426TYT8_9CHLR</name>
<keyword evidence="1" id="KW-0472">Membrane</keyword>
<keyword evidence="3" id="KW-0482">Metalloprotease</keyword>
<dbReference type="EMBL" id="RSAS01000464">
    <property type="protein sequence ID" value="RRR71245.1"/>
    <property type="molecule type" value="Genomic_DNA"/>
</dbReference>
<dbReference type="InterPro" id="IPR003675">
    <property type="entry name" value="Rce1/LyrA-like_dom"/>
</dbReference>
<protein>
    <submittedName>
        <fullName evidence="3">CPBP family intramembrane metalloprotease</fullName>
    </submittedName>
</protein>
<keyword evidence="1" id="KW-1133">Transmembrane helix</keyword>
<feature type="transmembrane region" description="Helical" evidence="1">
    <location>
        <begin position="203"/>
        <end position="224"/>
    </location>
</feature>
<keyword evidence="3" id="KW-0645">Protease</keyword>
<reference evidence="3 4" key="1">
    <citation type="submission" date="2018-12" db="EMBL/GenBank/DDBJ databases">
        <title>Genome Sequence of Candidatus Viridilinea halotolerans isolated from saline sulfide-rich spring.</title>
        <authorList>
            <person name="Grouzdev D.S."/>
            <person name="Burganskaya E.I."/>
            <person name="Krutkina M.S."/>
            <person name="Sukhacheva M.V."/>
            <person name="Gorlenko V.M."/>
        </authorList>
    </citation>
    <scope>NUCLEOTIDE SEQUENCE [LARGE SCALE GENOMIC DNA]</scope>
    <source>
        <strain evidence="3">Chok-6</strain>
    </source>
</reference>
<dbReference type="GO" id="GO:0004175">
    <property type="term" value="F:endopeptidase activity"/>
    <property type="evidence" value="ECO:0007669"/>
    <property type="project" value="UniProtKB-ARBA"/>
</dbReference>
<dbReference type="AlphaFoldDB" id="A0A426TYT8"/>
<evidence type="ECO:0000313" key="4">
    <source>
        <dbReference type="Proteomes" id="UP000280307"/>
    </source>
</evidence>
<feature type="transmembrane region" description="Helical" evidence="1">
    <location>
        <begin position="163"/>
        <end position="183"/>
    </location>
</feature>
<dbReference type="GO" id="GO:0008237">
    <property type="term" value="F:metallopeptidase activity"/>
    <property type="evidence" value="ECO:0007669"/>
    <property type="project" value="UniProtKB-KW"/>
</dbReference>
<feature type="transmembrane region" description="Helical" evidence="1">
    <location>
        <begin position="267"/>
        <end position="288"/>
    </location>
</feature>
<feature type="transmembrane region" description="Helical" evidence="1">
    <location>
        <begin position="49"/>
        <end position="70"/>
    </location>
</feature>
<dbReference type="GO" id="GO:0006508">
    <property type="term" value="P:proteolysis"/>
    <property type="evidence" value="ECO:0007669"/>
    <property type="project" value="UniProtKB-KW"/>
</dbReference>
<keyword evidence="1" id="KW-0812">Transmembrane</keyword>
<sequence length="338" mass="35124">MKIMKQQRYPTDAFGLPESFLAALVGAVLLVGAFAVGSHPIPMSAAARWGSLTTFTLLALAVTLPGCATLYDGLGRVVRRDLRAFTVLLLLLPALYVAYAQTVRALDLSGVLAACAITLVPAAALVRSREQRQPTPLDALGLGYLAVALWLGLLPPLTLPEHMGLVGFFELASIPLLLLLFAVRGWSGVGYSWHLSFAELRTALGAGVAALLVVVAAGIAIGALPRVALNATAGNLLLGAVSAYFFVALPAELLLRGGIQLGLARALSNNPVGPWLALISAATAWAALGMLRGGWFGGIVGAAIGLASGWTFLRTGKVTAAAISHFVVVWLLDAMKES</sequence>
<feature type="transmembrane region" description="Helical" evidence="1">
    <location>
        <begin position="236"/>
        <end position="255"/>
    </location>
</feature>
<dbReference type="GO" id="GO:0080120">
    <property type="term" value="P:CAAX-box protein maturation"/>
    <property type="evidence" value="ECO:0007669"/>
    <property type="project" value="UniProtKB-ARBA"/>
</dbReference>
<evidence type="ECO:0000313" key="3">
    <source>
        <dbReference type="EMBL" id="RRR71245.1"/>
    </source>
</evidence>
<feature type="domain" description="CAAX prenyl protease 2/Lysostaphin resistance protein A-like" evidence="2">
    <location>
        <begin position="235"/>
        <end position="330"/>
    </location>
</feature>
<feature type="transmembrane region" description="Helical" evidence="1">
    <location>
        <begin position="105"/>
        <end position="125"/>
    </location>
</feature>
<evidence type="ECO:0000259" key="2">
    <source>
        <dbReference type="Pfam" id="PF02517"/>
    </source>
</evidence>
<keyword evidence="3" id="KW-0378">Hydrolase</keyword>
<feature type="transmembrane region" description="Helical" evidence="1">
    <location>
        <begin position="137"/>
        <end position="157"/>
    </location>
</feature>
<evidence type="ECO:0000256" key="1">
    <source>
        <dbReference type="SAM" id="Phobius"/>
    </source>
</evidence>